<feature type="transmembrane region" description="Helical" evidence="2">
    <location>
        <begin position="126"/>
        <end position="148"/>
    </location>
</feature>
<evidence type="ECO:0000256" key="2">
    <source>
        <dbReference type="SAM" id="Phobius"/>
    </source>
</evidence>
<gene>
    <name evidence="3" type="ORF">JOF53_001602</name>
</gene>
<comment type="caution">
    <text evidence="3">The sequence shown here is derived from an EMBL/GenBank/DDBJ whole genome shotgun (WGS) entry which is preliminary data.</text>
</comment>
<keyword evidence="2" id="KW-1133">Transmembrane helix</keyword>
<evidence type="ECO:0008006" key="5">
    <source>
        <dbReference type="Google" id="ProtNLM"/>
    </source>
</evidence>
<feature type="region of interest" description="Disordered" evidence="1">
    <location>
        <begin position="273"/>
        <end position="295"/>
    </location>
</feature>
<protein>
    <recommendedName>
        <fullName evidence="5">DUF4878 domain-containing protein</fullName>
    </recommendedName>
</protein>
<feature type="compositionally biased region" description="Low complexity" evidence="1">
    <location>
        <begin position="78"/>
        <end position="115"/>
    </location>
</feature>
<feature type="compositionally biased region" description="Low complexity" evidence="1">
    <location>
        <begin position="46"/>
        <end position="71"/>
    </location>
</feature>
<sequence length="314" mass="33575">MTYPPQGPYGQDPYQQGGGQPDPYGGQQQPGWGQQPQQPGWGGQQQPGYGQDPYGGQQPGYGQQPDPYGGQQPPPGQDPGNPYGTPAQGYPQTGGFPGQQQPNWGGQQYQAYQAAHTPPKKSKTPLIVGLVGAVVVLGGGAGVLVYLMNQPQDPKVLAEKLLANYQRDFYSSVRLVNIEQDYRPYLCAGDVTNLRQRQENAQKNFEQNPPTRSTTASADTVKITVTSVETTDTSGTVKADQVTNEKGKEAKKVLTLKLVMENDDWRVCGLIAAPQQSGGSGSGPTSVPRPTLSIPKITIPSFSLPPLPTFTPPS</sequence>
<keyword evidence="2" id="KW-0472">Membrane</keyword>
<dbReference type="Proteomes" id="UP001519363">
    <property type="component" value="Unassembled WGS sequence"/>
</dbReference>
<dbReference type="EMBL" id="JAGIOO010000001">
    <property type="protein sequence ID" value="MBP2472730.1"/>
    <property type="molecule type" value="Genomic_DNA"/>
</dbReference>
<evidence type="ECO:0000313" key="4">
    <source>
        <dbReference type="Proteomes" id="UP001519363"/>
    </source>
</evidence>
<feature type="compositionally biased region" description="Low complexity" evidence="1">
    <location>
        <begin position="1"/>
        <end position="39"/>
    </location>
</feature>
<evidence type="ECO:0000313" key="3">
    <source>
        <dbReference type="EMBL" id="MBP2472730.1"/>
    </source>
</evidence>
<name>A0ABS5A827_9PSEU</name>
<feature type="region of interest" description="Disordered" evidence="1">
    <location>
        <begin position="1"/>
        <end position="123"/>
    </location>
</feature>
<evidence type="ECO:0000256" key="1">
    <source>
        <dbReference type="SAM" id="MobiDB-lite"/>
    </source>
</evidence>
<proteinExistence type="predicted"/>
<dbReference type="RefSeq" id="WP_209706557.1">
    <property type="nucleotide sequence ID" value="NZ_JAGIOO010000001.1"/>
</dbReference>
<reference evidence="3 4" key="1">
    <citation type="submission" date="2021-03" db="EMBL/GenBank/DDBJ databases">
        <title>Sequencing the genomes of 1000 actinobacteria strains.</title>
        <authorList>
            <person name="Klenk H.-P."/>
        </authorList>
    </citation>
    <scope>NUCLEOTIDE SEQUENCE [LARGE SCALE GENOMIC DNA]</scope>
    <source>
        <strain evidence="3 4">DSM 44580</strain>
    </source>
</reference>
<keyword evidence="2" id="KW-0812">Transmembrane</keyword>
<keyword evidence="4" id="KW-1185">Reference proteome</keyword>
<accession>A0ABS5A827</accession>
<feature type="compositionally biased region" description="Low complexity" evidence="1">
    <location>
        <begin position="283"/>
        <end position="295"/>
    </location>
</feature>
<organism evidence="3 4">
    <name type="scientific">Crossiella equi</name>
    <dbReference type="NCBI Taxonomy" id="130796"/>
    <lineage>
        <taxon>Bacteria</taxon>
        <taxon>Bacillati</taxon>
        <taxon>Actinomycetota</taxon>
        <taxon>Actinomycetes</taxon>
        <taxon>Pseudonocardiales</taxon>
        <taxon>Pseudonocardiaceae</taxon>
        <taxon>Crossiella</taxon>
    </lineage>
</organism>